<comment type="caution">
    <text evidence="1">The sequence shown here is derived from an EMBL/GenBank/DDBJ whole genome shotgun (WGS) entry which is preliminary data.</text>
</comment>
<sequence length="208" mass="23213">MGDPPNPEWVVIYVGLVRCYYCESARPNSGTGMAQFRSPGIHACMALLPHEHNRNWKKPLSPRARIGIAVARPTPATFCAMSWMSSASLQGLHPFTPLPENLKKNPSLMDENWSPHLTLKEANYLYLCSQCVGFDVELFSLSKGLEILLENPTDDLSLQAFVNYSCEALMTFLCKTSSTIPVRPSSISTKSFLVLRQWGYSWAPKVKG</sequence>
<gene>
    <name evidence="1" type="ORF">VNO77_03641</name>
</gene>
<dbReference type="AlphaFoldDB" id="A0AAN9MX37"/>
<reference evidence="1 2" key="1">
    <citation type="submission" date="2024-01" db="EMBL/GenBank/DDBJ databases">
        <title>The genomes of 5 underutilized Papilionoideae crops provide insights into root nodulation and disease resistanc.</title>
        <authorList>
            <person name="Jiang F."/>
        </authorList>
    </citation>
    <scope>NUCLEOTIDE SEQUENCE [LARGE SCALE GENOMIC DNA]</scope>
    <source>
        <strain evidence="1">LVBAO_FW01</strain>
        <tissue evidence="1">Leaves</tissue>
    </source>
</reference>
<evidence type="ECO:0000313" key="1">
    <source>
        <dbReference type="EMBL" id="KAK7361571.1"/>
    </source>
</evidence>
<evidence type="ECO:0000313" key="2">
    <source>
        <dbReference type="Proteomes" id="UP001367508"/>
    </source>
</evidence>
<dbReference type="EMBL" id="JAYMYQ010000001">
    <property type="protein sequence ID" value="KAK7361571.1"/>
    <property type="molecule type" value="Genomic_DNA"/>
</dbReference>
<keyword evidence="2" id="KW-1185">Reference proteome</keyword>
<protein>
    <submittedName>
        <fullName evidence="1">Uncharacterized protein</fullName>
    </submittedName>
</protein>
<name>A0AAN9MX37_CANGL</name>
<organism evidence="1 2">
    <name type="scientific">Canavalia gladiata</name>
    <name type="common">Sword bean</name>
    <name type="synonym">Dolichos gladiatus</name>
    <dbReference type="NCBI Taxonomy" id="3824"/>
    <lineage>
        <taxon>Eukaryota</taxon>
        <taxon>Viridiplantae</taxon>
        <taxon>Streptophyta</taxon>
        <taxon>Embryophyta</taxon>
        <taxon>Tracheophyta</taxon>
        <taxon>Spermatophyta</taxon>
        <taxon>Magnoliopsida</taxon>
        <taxon>eudicotyledons</taxon>
        <taxon>Gunneridae</taxon>
        <taxon>Pentapetalae</taxon>
        <taxon>rosids</taxon>
        <taxon>fabids</taxon>
        <taxon>Fabales</taxon>
        <taxon>Fabaceae</taxon>
        <taxon>Papilionoideae</taxon>
        <taxon>50 kb inversion clade</taxon>
        <taxon>NPAAA clade</taxon>
        <taxon>indigoferoid/millettioid clade</taxon>
        <taxon>Phaseoleae</taxon>
        <taxon>Canavalia</taxon>
    </lineage>
</organism>
<dbReference type="Proteomes" id="UP001367508">
    <property type="component" value="Unassembled WGS sequence"/>
</dbReference>
<accession>A0AAN9MX37</accession>
<proteinExistence type="predicted"/>